<proteinExistence type="predicted"/>
<organism evidence="2">
    <name type="scientific">Anopheles atroparvus</name>
    <name type="common">European mosquito</name>
    <dbReference type="NCBI Taxonomy" id="41427"/>
    <lineage>
        <taxon>Eukaryota</taxon>
        <taxon>Metazoa</taxon>
        <taxon>Ecdysozoa</taxon>
        <taxon>Arthropoda</taxon>
        <taxon>Hexapoda</taxon>
        <taxon>Insecta</taxon>
        <taxon>Pterygota</taxon>
        <taxon>Neoptera</taxon>
        <taxon>Endopterygota</taxon>
        <taxon>Diptera</taxon>
        <taxon>Nematocera</taxon>
        <taxon>Culicoidea</taxon>
        <taxon>Culicidae</taxon>
        <taxon>Anophelinae</taxon>
        <taxon>Anopheles</taxon>
    </lineage>
</organism>
<evidence type="ECO:0000259" key="1">
    <source>
        <dbReference type="Pfam" id="PF13843"/>
    </source>
</evidence>
<sequence>MADVKPDISNLWQIEALAIENDNELVDYDYIEEYIDPYDDPDQADTVVGTEERESKHTVQLNSVRIINGEVENSVWSSTPTEVDEERKIAQAKSGPLGLAKAAKSASECLSLFLDADVIATIAEYTNERIKVEKHNYTRERDANETDGMEILSFLGILYLAGTVRDGRQQIEYLFEAKNGTGMEAVFLTMGLHRFHFLSRCVQFDDPTTAEEDTEADKLAPIRAVYERIVGNFQKFFRPGRLLALDEQLIPFKGTCEFRQCIPLKPYNSGLRFNLLVDCDVPYTSHMEVCVPNNNKPYDLSYAPADVAMRMTEPIQGKYKTVIMGPKFTSLETVQKLHDSRTMVIGEVKKSQEDIPKLFTVSKGRTENDTLVAYHEMVTLMSHMVRSKDLLILMSSHREENTDTEYPEDITGQMHDPKIVQMYNRSKNVVQLIQQMCSMYDVARASRRWQLVVFFNLMNLSAINAWCIYRMNHPEREVSRRDFLTDMALELLRPQARRRLDMKTIPRLLKQRIGIFLGLEKGEYDAVPVMPRRKGMRGRCYMCGRTRNKTTRNSCEFCGKFICSDHYACVCLVCYNGDGAETY</sequence>
<dbReference type="VEuPathDB" id="VectorBase:AATE018411"/>
<accession>A0A182JHW7</accession>
<dbReference type="EnsemblMetazoa" id="AATE018411-RA">
    <property type="protein sequence ID" value="AATE018411-PA.1"/>
    <property type="gene ID" value="AATE018411"/>
</dbReference>
<reference evidence="2" key="1">
    <citation type="submission" date="2022-08" db="UniProtKB">
        <authorList>
            <consortium name="EnsemblMetazoa"/>
        </authorList>
    </citation>
    <scope>IDENTIFICATION</scope>
    <source>
        <strain evidence="2">EBRO</strain>
    </source>
</reference>
<protein>
    <recommendedName>
        <fullName evidence="1">PiggyBac transposable element-derived protein domain-containing protein</fullName>
    </recommendedName>
</protein>
<dbReference type="InterPro" id="IPR011011">
    <property type="entry name" value="Znf_FYVE_PHD"/>
</dbReference>
<dbReference type="PANTHER" id="PTHR46599:SF3">
    <property type="entry name" value="PIGGYBAC TRANSPOSABLE ELEMENT-DERIVED PROTEIN 4"/>
    <property type="match status" value="1"/>
</dbReference>
<dbReference type="InterPro" id="IPR029526">
    <property type="entry name" value="PGBD"/>
</dbReference>
<evidence type="ECO:0000313" key="2">
    <source>
        <dbReference type="EnsemblMetazoa" id="AATE018411-PA.1"/>
    </source>
</evidence>
<name>A0A182JHW7_ANOAO</name>
<dbReference type="PANTHER" id="PTHR46599">
    <property type="entry name" value="PIGGYBAC TRANSPOSABLE ELEMENT-DERIVED PROTEIN 4"/>
    <property type="match status" value="1"/>
</dbReference>
<feature type="domain" description="PiggyBac transposable element-derived protein" evidence="1">
    <location>
        <begin position="106"/>
        <end position="466"/>
    </location>
</feature>
<dbReference type="SUPFAM" id="SSF57903">
    <property type="entry name" value="FYVE/PHD zinc finger"/>
    <property type="match status" value="1"/>
</dbReference>
<dbReference type="AlphaFoldDB" id="A0A182JHW7"/>
<dbReference type="STRING" id="41427.A0A182JHW7"/>
<dbReference type="Pfam" id="PF13843">
    <property type="entry name" value="DDE_Tnp_1_7"/>
    <property type="match status" value="1"/>
</dbReference>